<accession>A0ABU2YGP2</accession>
<dbReference type="PANTHER" id="PTHR22916:SF3">
    <property type="entry name" value="UDP-GLCNAC:BETAGAL BETA-1,3-N-ACETYLGLUCOSAMINYLTRANSFERASE-LIKE PROTEIN 1"/>
    <property type="match status" value="1"/>
</dbReference>
<proteinExistence type="predicted"/>
<evidence type="ECO:0000259" key="1">
    <source>
        <dbReference type="Pfam" id="PF00535"/>
    </source>
</evidence>
<keyword evidence="3" id="KW-1185">Reference proteome</keyword>
<dbReference type="PANTHER" id="PTHR22916">
    <property type="entry name" value="GLYCOSYLTRANSFERASE"/>
    <property type="match status" value="1"/>
</dbReference>
<dbReference type="InterPro" id="IPR001173">
    <property type="entry name" value="Glyco_trans_2-like"/>
</dbReference>
<dbReference type="EMBL" id="JAVRIA010000001">
    <property type="protein sequence ID" value="MDT0557344.1"/>
    <property type="molecule type" value="Genomic_DNA"/>
</dbReference>
<reference evidence="2 3" key="1">
    <citation type="submission" date="2023-09" db="EMBL/GenBank/DDBJ databases">
        <authorList>
            <person name="Rey-Velasco X."/>
        </authorList>
    </citation>
    <scope>NUCLEOTIDE SEQUENCE [LARGE SCALE GENOMIC DNA]</scope>
    <source>
        <strain evidence="2 3">W332</strain>
    </source>
</reference>
<gene>
    <name evidence="2" type="ORF">RM697_01710</name>
</gene>
<feature type="domain" description="Glycosyltransferase 2-like" evidence="1">
    <location>
        <begin position="8"/>
        <end position="138"/>
    </location>
</feature>
<name>A0ABU2YGP2_9FLAO</name>
<dbReference type="EC" id="2.4.-.-" evidence="2"/>
<protein>
    <submittedName>
        <fullName evidence="2">Glycosyltransferase</fullName>
        <ecNumber evidence="2">2.4.-.-</ecNumber>
    </submittedName>
</protein>
<dbReference type="Pfam" id="PF00535">
    <property type="entry name" value="Glycos_transf_2"/>
    <property type="match status" value="1"/>
</dbReference>
<organism evidence="2 3">
    <name type="scientific">Microcosmobacter mediterraneus</name>
    <dbReference type="NCBI Taxonomy" id="3075607"/>
    <lineage>
        <taxon>Bacteria</taxon>
        <taxon>Pseudomonadati</taxon>
        <taxon>Bacteroidota</taxon>
        <taxon>Flavobacteriia</taxon>
        <taxon>Flavobacteriales</taxon>
        <taxon>Flavobacteriaceae</taxon>
        <taxon>Microcosmobacter</taxon>
    </lineage>
</organism>
<dbReference type="GO" id="GO:0016757">
    <property type="term" value="F:glycosyltransferase activity"/>
    <property type="evidence" value="ECO:0007669"/>
    <property type="project" value="UniProtKB-KW"/>
</dbReference>
<evidence type="ECO:0000313" key="2">
    <source>
        <dbReference type="EMBL" id="MDT0557344.1"/>
    </source>
</evidence>
<comment type="caution">
    <text evidence="2">The sequence shown here is derived from an EMBL/GenBank/DDBJ whole genome shotgun (WGS) entry which is preliminary data.</text>
</comment>
<sequence>MSEDPLVSVIIPTFNRAMYITDTLDSIINQTYTNWECLVVDDGSTDNTKELVLKYTEKDYRIKYLKRTKEFSKGSNGSRNYGLSQSKGEYIAFSDDDDFWLKNKLERQIPIFKKYPDVGLVTCDIEYVNRDGLRSGRVICQTGNHGYIFEQILFKNRLSMVTPILKREVFNKVGEFNTNFSIYEDWDYWRRVAYYYPFYSVKEVLACYRLHDSNTMLKVNKNPFEQYYRYRALTKALLEWGDNRFKKSDYKLIARVEWKRYKQILNNHCPGYINKLKLILKISISNLVEGLKFIGLFLRYELLNND</sequence>
<dbReference type="SUPFAM" id="SSF53448">
    <property type="entry name" value="Nucleotide-diphospho-sugar transferases"/>
    <property type="match status" value="1"/>
</dbReference>
<dbReference type="Proteomes" id="UP001259492">
    <property type="component" value="Unassembled WGS sequence"/>
</dbReference>
<dbReference type="RefSeq" id="WP_311426112.1">
    <property type="nucleotide sequence ID" value="NZ_JAVRIA010000001.1"/>
</dbReference>
<dbReference type="Gene3D" id="3.90.550.10">
    <property type="entry name" value="Spore Coat Polysaccharide Biosynthesis Protein SpsA, Chain A"/>
    <property type="match status" value="1"/>
</dbReference>
<keyword evidence="2" id="KW-0808">Transferase</keyword>
<dbReference type="InterPro" id="IPR029044">
    <property type="entry name" value="Nucleotide-diphossugar_trans"/>
</dbReference>
<evidence type="ECO:0000313" key="3">
    <source>
        <dbReference type="Proteomes" id="UP001259492"/>
    </source>
</evidence>
<keyword evidence="2" id="KW-0328">Glycosyltransferase</keyword>